<organism evidence="1 2">
    <name type="scientific">Catharanthus roseus</name>
    <name type="common">Madagascar periwinkle</name>
    <name type="synonym">Vinca rosea</name>
    <dbReference type="NCBI Taxonomy" id="4058"/>
    <lineage>
        <taxon>Eukaryota</taxon>
        <taxon>Viridiplantae</taxon>
        <taxon>Streptophyta</taxon>
        <taxon>Embryophyta</taxon>
        <taxon>Tracheophyta</taxon>
        <taxon>Spermatophyta</taxon>
        <taxon>Magnoliopsida</taxon>
        <taxon>eudicotyledons</taxon>
        <taxon>Gunneridae</taxon>
        <taxon>Pentapetalae</taxon>
        <taxon>asterids</taxon>
        <taxon>lamiids</taxon>
        <taxon>Gentianales</taxon>
        <taxon>Apocynaceae</taxon>
        <taxon>Rauvolfioideae</taxon>
        <taxon>Vinceae</taxon>
        <taxon>Catharanthinae</taxon>
        <taxon>Catharanthus</taxon>
    </lineage>
</organism>
<dbReference type="EMBL" id="CM044707">
    <property type="protein sequence ID" value="KAI5653754.1"/>
    <property type="molecule type" value="Genomic_DNA"/>
</dbReference>
<accession>A0ACB9ZZ10</accession>
<comment type="caution">
    <text evidence="1">The sequence shown here is derived from an EMBL/GenBank/DDBJ whole genome shotgun (WGS) entry which is preliminary data.</text>
</comment>
<gene>
    <name evidence="1" type="ORF">M9H77_30941</name>
</gene>
<evidence type="ECO:0000313" key="2">
    <source>
        <dbReference type="Proteomes" id="UP001060085"/>
    </source>
</evidence>
<sequence>MAIDGAGEDWQNVSPYSIASNSIVGFGPRMLPKQRTRGRPNWQTRDSTGTSGPGQPPLLERQQHLEPGAKGTKPARTTPNVAGSGQRPCTEESEMELMDVEVIKEELSEKIRTIPGPEQRPKSKHVGPMVTWGKPPHPIGLAFVEPEAKRRDVSDVLIQLGCYKSTRLEEVVGDGRGSCAGRKSVKEKPLILILIFLLLP</sequence>
<dbReference type="Proteomes" id="UP001060085">
    <property type="component" value="Linkage Group LG07"/>
</dbReference>
<proteinExistence type="predicted"/>
<protein>
    <submittedName>
        <fullName evidence="1">Uncharacterized protein</fullName>
    </submittedName>
</protein>
<reference evidence="2" key="1">
    <citation type="journal article" date="2023" name="Nat. Plants">
        <title>Single-cell RNA sequencing provides a high-resolution roadmap for understanding the multicellular compartmentation of specialized metabolism.</title>
        <authorList>
            <person name="Sun S."/>
            <person name="Shen X."/>
            <person name="Li Y."/>
            <person name="Li Y."/>
            <person name="Wang S."/>
            <person name="Li R."/>
            <person name="Zhang H."/>
            <person name="Shen G."/>
            <person name="Guo B."/>
            <person name="Wei J."/>
            <person name="Xu J."/>
            <person name="St-Pierre B."/>
            <person name="Chen S."/>
            <person name="Sun C."/>
        </authorList>
    </citation>
    <scope>NUCLEOTIDE SEQUENCE [LARGE SCALE GENOMIC DNA]</scope>
</reference>
<name>A0ACB9ZZ10_CATRO</name>
<evidence type="ECO:0000313" key="1">
    <source>
        <dbReference type="EMBL" id="KAI5653754.1"/>
    </source>
</evidence>
<keyword evidence="2" id="KW-1185">Reference proteome</keyword>